<dbReference type="Pfam" id="PF00041">
    <property type="entry name" value="fn3"/>
    <property type="match status" value="3"/>
</dbReference>
<evidence type="ECO:0000313" key="5">
    <source>
        <dbReference type="Proteomes" id="UP001219934"/>
    </source>
</evidence>
<dbReference type="CDD" id="cd00063">
    <property type="entry name" value="FN3"/>
    <property type="match status" value="4"/>
</dbReference>
<keyword evidence="1" id="KW-0677">Repeat</keyword>
<dbReference type="FunFam" id="2.60.40.10:FF:000216">
    <property type="entry name" value="neogenin isoform X1"/>
    <property type="match status" value="1"/>
</dbReference>
<dbReference type="SUPFAM" id="SSF49265">
    <property type="entry name" value="Fibronectin type III"/>
    <property type="match status" value="2"/>
</dbReference>
<dbReference type="InterPro" id="IPR003961">
    <property type="entry name" value="FN3_dom"/>
</dbReference>
<gene>
    <name evidence="4" type="ORF">JOQ06_008330</name>
</gene>
<dbReference type="EMBL" id="JAPTMU010000020">
    <property type="protein sequence ID" value="KAJ4926147.1"/>
    <property type="molecule type" value="Genomic_DNA"/>
</dbReference>
<dbReference type="PANTHER" id="PTHR46708:SF11">
    <property type="entry name" value="RECEPTOR-TYPE TYROSINE-PROTEIN PHOSPHATASE ETA-LIKE"/>
    <property type="match status" value="1"/>
</dbReference>
<dbReference type="InterPro" id="IPR013783">
    <property type="entry name" value="Ig-like_fold"/>
</dbReference>
<feature type="domain" description="Fibronectin type-III" evidence="3">
    <location>
        <begin position="79"/>
        <end position="172"/>
    </location>
</feature>
<dbReference type="SMART" id="SM00060">
    <property type="entry name" value="FN3"/>
    <property type="match status" value="4"/>
</dbReference>
<organism evidence="4 5">
    <name type="scientific">Pogonophryne albipinna</name>
    <dbReference type="NCBI Taxonomy" id="1090488"/>
    <lineage>
        <taxon>Eukaryota</taxon>
        <taxon>Metazoa</taxon>
        <taxon>Chordata</taxon>
        <taxon>Craniata</taxon>
        <taxon>Vertebrata</taxon>
        <taxon>Euteleostomi</taxon>
        <taxon>Actinopterygii</taxon>
        <taxon>Neopterygii</taxon>
        <taxon>Teleostei</taxon>
        <taxon>Neoteleostei</taxon>
        <taxon>Acanthomorphata</taxon>
        <taxon>Eupercaria</taxon>
        <taxon>Perciformes</taxon>
        <taxon>Notothenioidei</taxon>
        <taxon>Pogonophryne</taxon>
    </lineage>
</organism>
<name>A0AAD6AK54_9TELE</name>
<dbReference type="Gene3D" id="2.60.40.10">
    <property type="entry name" value="Immunoglobulins"/>
    <property type="match status" value="4"/>
</dbReference>
<reference evidence="4" key="1">
    <citation type="submission" date="2022-11" db="EMBL/GenBank/DDBJ databases">
        <title>Chromosome-level genome of Pogonophryne albipinna.</title>
        <authorList>
            <person name="Jo E."/>
        </authorList>
    </citation>
    <scope>NUCLEOTIDE SEQUENCE</scope>
    <source>
        <strain evidence="4">SGF0006</strain>
        <tissue evidence="4">Muscle</tissue>
    </source>
</reference>
<protein>
    <recommendedName>
        <fullName evidence="3">Fibronectin type-III domain-containing protein</fullName>
    </recommendedName>
</protein>
<feature type="compositionally biased region" description="Low complexity" evidence="2">
    <location>
        <begin position="54"/>
        <end position="63"/>
    </location>
</feature>
<dbReference type="PROSITE" id="PS50853">
    <property type="entry name" value="FN3"/>
    <property type="match status" value="3"/>
</dbReference>
<evidence type="ECO:0000259" key="3">
    <source>
        <dbReference type="PROSITE" id="PS50853"/>
    </source>
</evidence>
<dbReference type="FunFam" id="2.60.40.10:FF:000551">
    <property type="entry name" value="Protogenin A"/>
    <property type="match status" value="1"/>
</dbReference>
<dbReference type="InterPro" id="IPR036116">
    <property type="entry name" value="FN3_sf"/>
</dbReference>
<sequence length="423" mass="46151">MAGLREGSWVVQGAWQRGAQLGYSKVGIPRIAEHDEATPTQYSPAHTPPPLPSGTPLTYSSSSDPPPVSPSPGVALPSAPRDLVPVLVSSRFVRLSWRPPEESGGAVQTYGIYYSQDGVQRERSVNVSEPESLELTVSNLRPEESYTFRVIAYNDRGPGQSSAPLSISTKPDLQVPSRVESLQAEALSPSSVQVSWEPPSQPNGPVLSYRLLWTERPSNKEQSVEVNGLNYKMEGLNKFTEYTVRVLAINRYGPGTAPVTVSVTTQSDAPSAPPQNITLEVVLSRSIKVSWQPPPRSAQNGIISAYKIKYRKIGRRGEQEAIEPNNFWYLFTGLDKGSQYSFQVAAMTANGTGPAKSQVPDQPSSLHVRPLPNSIIMSWTPPLSPNILVRGYIIGYGVGSPYAETVRVDSKQRYYSIENLGEG</sequence>
<comment type="caution">
    <text evidence="4">The sequence shown here is derived from an EMBL/GenBank/DDBJ whole genome shotgun (WGS) entry which is preliminary data.</text>
</comment>
<evidence type="ECO:0000313" key="4">
    <source>
        <dbReference type="EMBL" id="KAJ4926147.1"/>
    </source>
</evidence>
<feature type="region of interest" description="Disordered" evidence="2">
    <location>
        <begin position="33"/>
        <end position="76"/>
    </location>
</feature>
<evidence type="ECO:0000256" key="2">
    <source>
        <dbReference type="SAM" id="MobiDB-lite"/>
    </source>
</evidence>
<feature type="domain" description="Fibronectin type-III" evidence="3">
    <location>
        <begin position="178"/>
        <end position="268"/>
    </location>
</feature>
<keyword evidence="5" id="KW-1185">Reference proteome</keyword>
<dbReference type="Proteomes" id="UP001219934">
    <property type="component" value="Unassembled WGS sequence"/>
</dbReference>
<feature type="domain" description="Fibronectin type-III" evidence="3">
    <location>
        <begin position="273"/>
        <end position="366"/>
    </location>
</feature>
<dbReference type="PANTHER" id="PTHR46708">
    <property type="entry name" value="TENASCIN"/>
    <property type="match status" value="1"/>
</dbReference>
<evidence type="ECO:0000256" key="1">
    <source>
        <dbReference type="ARBA" id="ARBA00022737"/>
    </source>
</evidence>
<dbReference type="InterPro" id="IPR050991">
    <property type="entry name" value="ECM_Regulatory_Proteins"/>
</dbReference>
<dbReference type="AlphaFoldDB" id="A0AAD6AK54"/>
<dbReference type="PRINTS" id="PR00014">
    <property type="entry name" value="FNTYPEIII"/>
</dbReference>
<accession>A0AAD6AK54</accession>
<dbReference type="FunFam" id="2.60.40.10:FF:000187">
    <property type="entry name" value="neogenin isoform X2"/>
    <property type="match status" value="1"/>
</dbReference>
<proteinExistence type="predicted"/>